<dbReference type="GO" id="GO:0016798">
    <property type="term" value="F:hydrolase activity, acting on glycosyl bonds"/>
    <property type="evidence" value="ECO:0007669"/>
    <property type="project" value="UniProtKB-KW"/>
</dbReference>
<dbReference type="SUPFAM" id="SSF49265">
    <property type="entry name" value="Fibronectin type III"/>
    <property type="match status" value="1"/>
</dbReference>
<evidence type="ECO:0000256" key="1">
    <source>
        <dbReference type="ARBA" id="ARBA00023295"/>
    </source>
</evidence>
<dbReference type="GO" id="GO:0000272">
    <property type="term" value="P:polysaccharide catabolic process"/>
    <property type="evidence" value="ECO:0007669"/>
    <property type="project" value="UniProtKB-KW"/>
</dbReference>
<sequence>MTVKPNLVVAGHSHLAQKLRNTGRFAAVFDVASASSLRALSKSGELCSPAAFMFAPDFDEDLPDAKVPLLASGLAASGFTVLVHMFFTERGDVFGPGVIAGTGPMSMADLLATLCPVQPSPVPDPPPESWAMPVMTPAQPPAGAQPRPPLVSLDAADVPTLTAGQELIPGWVDEEAASGTHRHDGVLEAPDVQQEPLPPFSGSALRAVGSGRRRRLVLASVASMVLVGGIGAAMLVAGTDTAERPSPVERSAVPSSGPAEAPTSSPTAVQPGNDSVPRQVRIDDHLVSIEVTWKDGGGSRASHYVVGGLVGHTPTTLASAPPGTTRAVVNALDPDADYCLTVVAVVDVDRVSRAGPVCTHRVKRKG</sequence>
<evidence type="ECO:0000313" key="6">
    <source>
        <dbReference type="EMBL" id="KAB2385920.1"/>
    </source>
</evidence>
<feature type="compositionally biased region" description="Polar residues" evidence="3">
    <location>
        <begin position="262"/>
        <end position="273"/>
    </location>
</feature>
<name>A0A6L3VYB5_9ACTN</name>
<comment type="caution">
    <text evidence="6">The sequence shown here is derived from an EMBL/GenBank/DDBJ whole genome shotgun (WGS) entry which is preliminary data.</text>
</comment>
<evidence type="ECO:0000256" key="4">
    <source>
        <dbReference type="SAM" id="Phobius"/>
    </source>
</evidence>
<dbReference type="PROSITE" id="PS50853">
    <property type="entry name" value="FN3"/>
    <property type="match status" value="1"/>
</dbReference>
<reference evidence="6 7" key="1">
    <citation type="submission" date="2019-09" db="EMBL/GenBank/DDBJ databases">
        <title>Actinomadura physcomitrii sp. nov., a novel actinomycete isolated from moss [Physcomitrium sphaericum (Ludw) Fuernr].</title>
        <authorList>
            <person name="Liu C."/>
            <person name="Zhuang X."/>
        </authorList>
    </citation>
    <scope>NUCLEOTIDE SEQUENCE [LARGE SCALE GENOMIC DNA]</scope>
    <source>
        <strain evidence="6 7">CYP1-1B</strain>
    </source>
</reference>
<keyword evidence="7" id="KW-1185">Reference proteome</keyword>
<proteinExistence type="predicted"/>
<keyword evidence="4" id="KW-0812">Transmembrane</keyword>
<keyword evidence="1" id="KW-0378">Hydrolase</keyword>
<dbReference type="OrthoDB" id="3478467at2"/>
<dbReference type="EMBL" id="WBMR01000017">
    <property type="protein sequence ID" value="KAB2385920.1"/>
    <property type="molecule type" value="Genomic_DNA"/>
</dbReference>
<evidence type="ECO:0000256" key="2">
    <source>
        <dbReference type="ARBA" id="ARBA00023326"/>
    </source>
</evidence>
<evidence type="ECO:0000313" key="7">
    <source>
        <dbReference type="Proteomes" id="UP000483004"/>
    </source>
</evidence>
<keyword evidence="1" id="KW-0326">Glycosidase</keyword>
<feature type="domain" description="Fibronectin type-III" evidence="5">
    <location>
        <begin position="276"/>
        <end position="365"/>
    </location>
</feature>
<dbReference type="RefSeq" id="WP_151539531.1">
    <property type="nucleotide sequence ID" value="NZ_WBMR01000017.1"/>
</dbReference>
<organism evidence="6 7">
    <name type="scientific">Actinomadura montaniterrae</name>
    <dbReference type="NCBI Taxonomy" id="1803903"/>
    <lineage>
        <taxon>Bacteria</taxon>
        <taxon>Bacillati</taxon>
        <taxon>Actinomycetota</taxon>
        <taxon>Actinomycetes</taxon>
        <taxon>Streptosporangiales</taxon>
        <taxon>Thermomonosporaceae</taxon>
        <taxon>Actinomadura</taxon>
    </lineage>
</organism>
<keyword evidence="2" id="KW-0119">Carbohydrate metabolism</keyword>
<dbReference type="Proteomes" id="UP000483004">
    <property type="component" value="Unassembled WGS sequence"/>
</dbReference>
<dbReference type="InterPro" id="IPR036116">
    <property type="entry name" value="FN3_sf"/>
</dbReference>
<keyword evidence="4" id="KW-0472">Membrane</keyword>
<dbReference type="AlphaFoldDB" id="A0A6L3VYB5"/>
<feature type="transmembrane region" description="Helical" evidence="4">
    <location>
        <begin position="216"/>
        <end position="237"/>
    </location>
</feature>
<feature type="region of interest" description="Disordered" evidence="3">
    <location>
        <begin position="241"/>
        <end position="277"/>
    </location>
</feature>
<evidence type="ECO:0000256" key="3">
    <source>
        <dbReference type="SAM" id="MobiDB-lite"/>
    </source>
</evidence>
<dbReference type="InterPro" id="IPR003961">
    <property type="entry name" value="FN3_dom"/>
</dbReference>
<keyword evidence="2" id="KW-0624">Polysaccharide degradation</keyword>
<accession>A0A6L3VYB5</accession>
<protein>
    <recommendedName>
        <fullName evidence="5">Fibronectin type-III domain-containing protein</fullName>
    </recommendedName>
</protein>
<evidence type="ECO:0000259" key="5">
    <source>
        <dbReference type="PROSITE" id="PS50853"/>
    </source>
</evidence>
<gene>
    <name evidence="6" type="ORF">F9B16_08955</name>
</gene>
<keyword evidence="4" id="KW-1133">Transmembrane helix</keyword>